<dbReference type="EMBL" id="CP162511">
    <property type="protein sequence ID" value="XDI07337.1"/>
    <property type="molecule type" value="Genomic_DNA"/>
</dbReference>
<dbReference type="PANTHER" id="PTHR21087">
    <property type="entry name" value="SHIKIMATE KINASE"/>
    <property type="match status" value="1"/>
</dbReference>
<comment type="catalytic activity">
    <reaction evidence="10 11">
        <text>shikimate + ATP = 3-phosphoshikimate + ADP + H(+)</text>
        <dbReference type="Rhea" id="RHEA:13121"/>
        <dbReference type="ChEBI" id="CHEBI:15378"/>
        <dbReference type="ChEBI" id="CHEBI:30616"/>
        <dbReference type="ChEBI" id="CHEBI:36208"/>
        <dbReference type="ChEBI" id="CHEBI:145989"/>
        <dbReference type="ChEBI" id="CHEBI:456216"/>
        <dbReference type="EC" id="2.7.1.71"/>
    </reaction>
</comment>
<keyword evidence="11" id="KW-0479">Metal-binding</keyword>
<dbReference type="Pfam" id="PF01202">
    <property type="entry name" value="SKI"/>
    <property type="match status" value="1"/>
</dbReference>
<accession>A0AB39BMJ9</accession>
<keyword evidence="4 11" id="KW-0028">Amino-acid biosynthesis</keyword>
<dbReference type="RefSeq" id="WP_368499708.1">
    <property type="nucleotide sequence ID" value="NZ_CP162511.1"/>
</dbReference>
<evidence type="ECO:0000256" key="9">
    <source>
        <dbReference type="ARBA" id="ARBA00023141"/>
    </source>
</evidence>
<dbReference type="GO" id="GO:0005524">
    <property type="term" value="F:ATP binding"/>
    <property type="evidence" value="ECO:0007669"/>
    <property type="project" value="UniProtKB-UniRule"/>
</dbReference>
<evidence type="ECO:0000256" key="4">
    <source>
        <dbReference type="ARBA" id="ARBA00022605"/>
    </source>
</evidence>
<feature type="binding site" evidence="11">
    <location>
        <position position="112"/>
    </location>
    <ligand>
        <name>ATP</name>
        <dbReference type="ChEBI" id="CHEBI:30616"/>
    </ligand>
</feature>
<feature type="binding site" evidence="11">
    <location>
        <position position="128"/>
    </location>
    <ligand>
        <name>substrate</name>
    </ligand>
</feature>
<feature type="compositionally biased region" description="Polar residues" evidence="12">
    <location>
        <begin position="180"/>
        <end position="192"/>
    </location>
</feature>
<sequence>MKLVLIGPPAAGKTRIGKRVARLLDLPFVDTDKLVVAEHGPIAEIFTEHGEPHFRALERAAVVKALEADAVVSFGGGAVLDPATQADLAGLPVLLLTVQPHAVAARLGNGKRPLAGDLDAWSALFESRRELYQRLAGHVIDSSDRPADDVAEEIATWARGRFTASATDGSTSAGSVTAPATASVTDLEGSTR</sequence>
<organism evidence="13">
    <name type="scientific">Herbiconiux sp. A18JL235</name>
    <dbReference type="NCBI Taxonomy" id="3152363"/>
    <lineage>
        <taxon>Bacteria</taxon>
        <taxon>Bacillati</taxon>
        <taxon>Actinomycetota</taxon>
        <taxon>Actinomycetes</taxon>
        <taxon>Micrococcales</taxon>
        <taxon>Microbacteriaceae</taxon>
        <taxon>Herbiconiux</taxon>
    </lineage>
</organism>
<dbReference type="GO" id="GO:0009073">
    <property type="term" value="P:aromatic amino acid family biosynthetic process"/>
    <property type="evidence" value="ECO:0007669"/>
    <property type="project" value="UniProtKB-KW"/>
</dbReference>
<dbReference type="PROSITE" id="PS01128">
    <property type="entry name" value="SHIKIMATE_KINASE"/>
    <property type="match status" value="1"/>
</dbReference>
<comment type="pathway">
    <text evidence="1 11">Metabolic intermediate biosynthesis; chorismate biosynthesis; chorismate from D-erythrose 4-phosphate and phosphoenolpyruvate: step 5/7.</text>
</comment>
<feature type="binding site" evidence="11">
    <location>
        <position position="14"/>
    </location>
    <ligand>
        <name>Mg(2+)</name>
        <dbReference type="ChEBI" id="CHEBI:18420"/>
    </ligand>
</feature>
<dbReference type="GO" id="GO:0004765">
    <property type="term" value="F:shikimate kinase activity"/>
    <property type="evidence" value="ECO:0007669"/>
    <property type="project" value="UniProtKB-UniRule"/>
</dbReference>
<dbReference type="GO" id="GO:0000287">
    <property type="term" value="F:magnesium ion binding"/>
    <property type="evidence" value="ECO:0007669"/>
    <property type="project" value="UniProtKB-UniRule"/>
</dbReference>
<dbReference type="InterPro" id="IPR031322">
    <property type="entry name" value="Shikimate/glucono_kinase"/>
</dbReference>
<dbReference type="GO" id="GO:0009423">
    <property type="term" value="P:chorismate biosynthetic process"/>
    <property type="evidence" value="ECO:0007669"/>
    <property type="project" value="UniProtKB-UniRule"/>
</dbReference>
<feature type="binding site" evidence="11">
    <location>
        <begin position="10"/>
        <end position="15"/>
    </location>
    <ligand>
        <name>ATP</name>
        <dbReference type="ChEBI" id="CHEBI:30616"/>
    </ligand>
</feature>
<keyword evidence="6 11" id="KW-0547">Nucleotide-binding</keyword>
<dbReference type="CDD" id="cd00464">
    <property type="entry name" value="SK"/>
    <property type="match status" value="1"/>
</dbReference>
<name>A0AB39BMJ9_9MICO</name>
<keyword evidence="5 11" id="KW-0808">Transferase</keyword>
<keyword evidence="7 11" id="KW-0418">Kinase</keyword>
<dbReference type="Gene3D" id="3.40.50.300">
    <property type="entry name" value="P-loop containing nucleotide triphosphate hydrolases"/>
    <property type="match status" value="1"/>
</dbReference>
<evidence type="ECO:0000256" key="12">
    <source>
        <dbReference type="SAM" id="MobiDB-lite"/>
    </source>
</evidence>
<dbReference type="GO" id="GO:0005829">
    <property type="term" value="C:cytosol"/>
    <property type="evidence" value="ECO:0007669"/>
    <property type="project" value="TreeGrafter"/>
</dbReference>
<evidence type="ECO:0000256" key="11">
    <source>
        <dbReference type="HAMAP-Rule" id="MF_00109"/>
    </source>
</evidence>
<dbReference type="EC" id="2.7.1.71" evidence="3 11"/>
<feature type="binding site" evidence="11">
    <location>
        <position position="32"/>
    </location>
    <ligand>
        <name>substrate</name>
    </ligand>
</feature>
<evidence type="ECO:0000256" key="6">
    <source>
        <dbReference type="ARBA" id="ARBA00022741"/>
    </source>
</evidence>
<gene>
    <name evidence="11" type="primary">aroK</name>
    <name evidence="13" type="ORF">ABFY20_09640</name>
</gene>
<evidence type="ECO:0000256" key="2">
    <source>
        <dbReference type="ARBA" id="ARBA00006997"/>
    </source>
</evidence>
<feature type="region of interest" description="Disordered" evidence="12">
    <location>
        <begin position="165"/>
        <end position="192"/>
    </location>
</feature>
<keyword evidence="8 11" id="KW-0067">ATP-binding</keyword>
<comment type="cofactor">
    <cofactor evidence="11">
        <name>Mg(2+)</name>
        <dbReference type="ChEBI" id="CHEBI:18420"/>
    </cofactor>
    <text evidence="11">Binds 1 Mg(2+) ion per subunit.</text>
</comment>
<evidence type="ECO:0000256" key="3">
    <source>
        <dbReference type="ARBA" id="ARBA00012154"/>
    </source>
</evidence>
<dbReference type="AlphaFoldDB" id="A0AB39BMJ9"/>
<comment type="similarity">
    <text evidence="2 11">Belongs to the shikimate kinase family.</text>
</comment>
<dbReference type="InterPro" id="IPR023000">
    <property type="entry name" value="Shikimate_kinase_CS"/>
</dbReference>
<keyword evidence="9 11" id="KW-0057">Aromatic amino acid biosynthesis</keyword>
<dbReference type="SUPFAM" id="SSF52540">
    <property type="entry name" value="P-loop containing nucleoside triphosphate hydrolases"/>
    <property type="match status" value="1"/>
</dbReference>
<evidence type="ECO:0000256" key="8">
    <source>
        <dbReference type="ARBA" id="ARBA00022840"/>
    </source>
</evidence>
<proteinExistence type="inferred from homology"/>
<comment type="subunit">
    <text evidence="11">Monomer.</text>
</comment>
<comment type="subcellular location">
    <subcellularLocation>
        <location evidence="11">Cytoplasm</location>
    </subcellularLocation>
</comment>
<feature type="compositionally biased region" description="Low complexity" evidence="12">
    <location>
        <begin position="165"/>
        <end position="178"/>
    </location>
</feature>
<evidence type="ECO:0000256" key="7">
    <source>
        <dbReference type="ARBA" id="ARBA00022777"/>
    </source>
</evidence>
<keyword evidence="11" id="KW-0460">Magnesium</keyword>
<evidence type="ECO:0000313" key="13">
    <source>
        <dbReference type="EMBL" id="XDI07337.1"/>
    </source>
</evidence>
<reference evidence="13" key="1">
    <citation type="submission" date="2024-05" db="EMBL/GenBank/DDBJ databases">
        <title>Herbiconiux sp. A18JL235.</title>
        <authorList>
            <person name="Zhang G."/>
        </authorList>
    </citation>
    <scope>NUCLEOTIDE SEQUENCE</scope>
    <source>
        <strain evidence="13">A18JL235</strain>
    </source>
</reference>
<feature type="binding site" evidence="11">
    <location>
        <position position="55"/>
    </location>
    <ligand>
        <name>substrate</name>
    </ligand>
</feature>
<feature type="binding site" evidence="11">
    <location>
        <position position="145"/>
    </location>
    <ligand>
        <name>ATP</name>
        <dbReference type="ChEBI" id="CHEBI:30616"/>
    </ligand>
</feature>
<dbReference type="PRINTS" id="PR01100">
    <property type="entry name" value="SHIKIMTKNASE"/>
</dbReference>
<evidence type="ECO:0000256" key="10">
    <source>
        <dbReference type="ARBA" id="ARBA00048567"/>
    </source>
</evidence>
<dbReference type="HAMAP" id="MF_00109">
    <property type="entry name" value="Shikimate_kinase"/>
    <property type="match status" value="1"/>
</dbReference>
<dbReference type="InterPro" id="IPR000623">
    <property type="entry name" value="Shikimate_kinase/TSH1"/>
</dbReference>
<evidence type="ECO:0000256" key="5">
    <source>
        <dbReference type="ARBA" id="ARBA00022679"/>
    </source>
</evidence>
<keyword evidence="11" id="KW-0963">Cytoplasm</keyword>
<protein>
    <recommendedName>
        <fullName evidence="3 11">Shikimate kinase</fullName>
        <shortName evidence="11">SK</shortName>
        <ecNumber evidence="3 11">2.7.1.71</ecNumber>
    </recommendedName>
</protein>
<comment type="function">
    <text evidence="11">Catalyzes the specific phosphorylation of the 3-hydroxyl group of shikimic acid using ATP as a cosubstrate.</text>
</comment>
<dbReference type="InterPro" id="IPR027417">
    <property type="entry name" value="P-loop_NTPase"/>
</dbReference>
<dbReference type="GO" id="GO:0008652">
    <property type="term" value="P:amino acid biosynthetic process"/>
    <property type="evidence" value="ECO:0007669"/>
    <property type="project" value="UniProtKB-KW"/>
</dbReference>
<dbReference type="PANTHER" id="PTHR21087:SF16">
    <property type="entry name" value="SHIKIMATE KINASE 1, CHLOROPLASTIC"/>
    <property type="match status" value="1"/>
</dbReference>
<feature type="binding site" evidence="11">
    <location>
        <position position="76"/>
    </location>
    <ligand>
        <name>substrate</name>
    </ligand>
</feature>
<evidence type="ECO:0000256" key="1">
    <source>
        <dbReference type="ARBA" id="ARBA00004842"/>
    </source>
</evidence>